<name>G9ZS80_9LACO</name>
<sequence>MKVATYLQSPQTVVDVIGINLYNFMDGSIIIGGIFDEAETGI</sequence>
<reference evidence="1 2" key="1">
    <citation type="submission" date="2011-09" db="EMBL/GenBank/DDBJ databases">
        <authorList>
            <person name="Weinstock G."/>
            <person name="Sodergren E."/>
            <person name="Clifton S."/>
            <person name="Fulton L."/>
            <person name="Fulton B."/>
            <person name="Courtney L."/>
            <person name="Fronick C."/>
            <person name="Harrison M."/>
            <person name="Strong C."/>
            <person name="Farmer C."/>
            <person name="Delahaunty K."/>
            <person name="Markovic C."/>
            <person name="Hall O."/>
            <person name="Minx P."/>
            <person name="Tomlinson C."/>
            <person name="Mitreva M."/>
            <person name="Hou S."/>
            <person name="Chen J."/>
            <person name="Wollam A."/>
            <person name="Pepin K.H."/>
            <person name="Johnson M."/>
            <person name="Bhonagiri V."/>
            <person name="Zhang X."/>
            <person name="Suruliraj S."/>
            <person name="Warren W."/>
            <person name="Chinwalla A."/>
            <person name="Mardis E.R."/>
            <person name="Wilson R.K."/>
        </authorList>
    </citation>
    <scope>NUCLEOTIDE SEQUENCE [LARGE SCALE GENOMIC DNA]</scope>
    <source>
        <strain evidence="1 2">F0439</strain>
    </source>
</reference>
<protein>
    <submittedName>
        <fullName evidence="1">Uncharacterized protein</fullName>
    </submittedName>
</protein>
<dbReference type="HOGENOM" id="CLU_3253276_0_0_9"/>
<dbReference type="AlphaFoldDB" id="G9ZS80"/>
<comment type="caution">
    <text evidence="1">The sequence shown here is derived from an EMBL/GenBank/DDBJ whole genome shotgun (WGS) entry which is preliminary data.</text>
</comment>
<dbReference type="Proteomes" id="UP000004625">
    <property type="component" value="Unassembled WGS sequence"/>
</dbReference>
<keyword evidence="2" id="KW-1185">Reference proteome</keyword>
<dbReference type="EMBL" id="AGEY01000195">
    <property type="protein sequence ID" value="EHL95860.1"/>
    <property type="molecule type" value="Genomic_DNA"/>
</dbReference>
<dbReference type="PATRIC" id="fig|797515.3.peg.2343"/>
<gene>
    <name evidence="1" type="ORF">HMPREF9103_02598</name>
</gene>
<proteinExistence type="predicted"/>
<evidence type="ECO:0000313" key="2">
    <source>
        <dbReference type="Proteomes" id="UP000004625"/>
    </source>
</evidence>
<accession>G9ZS80</accession>
<evidence type="ECO:0000313" key="1">
    <source>
        <dbReference type="EMBL" id="EHL95860.1"/>
    </source>
</evidence>
<organism evidence="1 2">
    <name type="scientific">Lentilactobacillus parafarraginis F0439</name>
    <dbReference type="NCBI Taxonomy" id="797515"/>
    <lineage>
        <taxon>Bacteria</taxon>
        <taxon>Bacillati</taxon>
        <taxon>Bacillota</taxon>
        <taxon>Bacilli</taxon>
        <taxon>Lactobacillales</taxon>
        <taxon>Lactobacillaceae</taxon>
        <taxon>Lentilactobacillus</taxon>
    </lineage>
</organism>